<evidence type="ECO:0000256" key="8">
    <source>
        <dbReference type="ARBA" id="ARBA00023033"/>
    </source>
</evidence>
<comment type="similarity">
    <text evidence="3 10">Belongs to the cytochrome P450 family.</text>
</comment>
<keyword evidence="4 9" id="KW-0349">Heme</keyword>
<keyword evidence="8 10" id="KW-0503">Monooxygenase</keyword>
<keyword evidence="7 9" id="KW-0408">Iron</keyword>
<gene>
    <name evidence="12" type="primary">CYP5495A1</name>
</gene>
<evidence type="ECO:0000256" key="1">
    <source>
        <dbReference type="ARBA" id="ARBA00001971"/>
    </source>
</evidence>
<dbReference type="AlphaFoldDB" id="A0A221SAH5"/>
<accession>A0A221SAH5</accession>
<evidence type="ECO:0000256" key="2">
    <source>
        <dbReference type="ARBA" id="ARBA00005179"/>
    </source>
</evidence>
<evidence type="ECO:0000256" key="6">
    <source>
        <dbReference type="ARBA" id="ARBA00023002"/>
    </source>
</evidence>
<dbReference type="PRINTS" id="PR00385">
    <property type="entry name" value="P450"/>
</dbReference>
<dbReference type="CDD" id="cd00302">
    <property type="entry name" value="cytochrome_P450"/>
    <property type="match status" value="1"/>
</dbReference>
<evidence type="ECO:0000256" key="11">
    <source>
        <dbReference type="SAM" id="Phobius"/>
    </source>
</evidence>
<dbReference type="Gene3D" id="1.10.630.10">
    <property type="entry name" value="Cytochrome P450"/>
    <property type="match status" value="1"/>
</dbReference>
<proteinExistence type="inferred from homology"/>
<feature type="transmembrane region" description="Helical" evidence="11">
    <location>
        <begin position="6"/>
        <end position="24"/>
    </location>
</feature>
<dbReference type="PROSITE" id="PS00086">
    <property type="entry name" value="CYTOCHROME_P450"/>
    <property type="match status" value="1"/>
</dbReference>
<protein>
    <submittedName>
        <fullName evidence="12">Cyp5495A1</fullName>
    </submittedName>
</protein>
<keyword evidence="11" id="KW-0472">Membrane</keyword>
<keyword evidence="11" id="KW-1133">Transmembrane helix</keyword>
<dbReference type="PANTHER" id="PTHR24305">
    <property type="entry name" value="CYTOCHROME P450"/>
    <property type="match status" value="1"/>
</dbReference>
<keyword evidence="5 9" id="KW-0479">Metal-binding</keyword>
<feature type="binding site" description="axial binding residue" evidence="9">
    <location>
        <position position="468"/>
    </location>
    <ligand>
        <name>heme</name>
        <dbReference type="ChEBI" id="CHEBI:30413"/>
    </ligand>
    <ligandPart>
        <name>Fe</name>
        <dbReference type="ChEBI" id="CHEBI:18248"/>
    </ligandPart>
</feature>
<comment type="cofactor">
    <cofactor evidence="1 9">
        <name>heme</name>
        <dbReference type="ChEBI" id="CHEBI:30413"/>
    </cofactor>
</comment>
<organism evidence="12">
    <name type="scientific">Phaffia rhodozyma</name>
    <name type="common">Yeast</name>
    <name type="synonym">Xanthophyllomyces dendrorhous</name>
    <dbReference type="NCBI Taxonomy" id="264483"/>
    <lineage>
        <taxon>Eukaryota</taxon>
        <taxon>Fungi</taxon>
        <taxon>Dikarya</taxon>
        <taxon>Basidiomycota</taxon>
        <taxon>Agaricomycotina</taxon>
        <taxon>Tremellomycetes</taxon>
        <taxon>Cystofilobasidiales</taxon>
        <taxon>Mrakiaceae</taxon>
        <taxon>Phaffia</taxon>
    </lineage>
</organism>
<reference evidence="12" key="1">
    <citation type="journal article" date="2017" name="BMC Genomics">
        <title>Characterization of the cytochrome P450 monooxygenase genes (P450ome) from the carotenogenic yeast Xanthophyllomyces dendrorhous.</title>
        <authorList>
            <person name="Cordova P."/>
            <person name="Gonzalez A.M."/>
            <person name="Nelson D.R."/>
            <person name="Gutierrez M.S."/>
            <person name="Baeza M."/>
            <person name="Cifuentes V."/>
            <person name="Alcaino J."/>
        </authorList>
    </citation>
    <scope>NUCLEOTIDE SEQUENCE</scope>
</reference>
<dbReference type="GO" id="GO:0016705">
    <property type="term" value="F:oxidoreductase activity, acting on paired donors, with incorporation or reduction of molecular oxygen"/>
    <property type="evidence" value="ECO:0007669"/>
    <property type="project" value="InterPro"/>
</dbReference>
<dbReference type="Pfam" id="PF00067">
    <property type="entry name" value="p450"/>
    <property type="match status" value="1"/>
</dbReference>
<dbReference type="GO" id="GO:0004497">
    <property type="term" value="F:monooxygenase activity"/>
    <property type="evidence" value="ECO:0007669"/>
    <property type="project" value="UniProtKB-KW"/>
</dbReference>
<evidence type="ECO:0000256" key="5">
    <source>
        <dbReference type="ARBA" id="ARBA00022723"/>
    </source>
</evidence>
<evidence type="ECO:0000313" key="12">
    <source>
        <dbReference type="EMBL" id="ASN66818.1"/>
    </source>
</evidence>
<dbReference type="SUPFAM" id="SSF48264">
    <property type="entry name" value="Cytochrome P450"/>
    <property type="match status" value="1"/>
</dbReference>
<dbReference type="GO" id="GO:0005506">
    <property type="term" value="F:iron ion binding"/>
    <property type="evidence" value="ECO:0007669"/>
    <property type="project" value="InterPro"/>
</dbReference>
<dbReference type="InterPro" id="IPR050121">
    <property type="entry name" value="Cytochrome_P450_monoxygenase"/>
</dbReference>
<dbReference type="InterPro" id="IPR002401">
    <property type="entry name" value="Cyt_P450_E_grp-I"/>
</dbReference>
<dbReference type="EMBL" id="KY775135">
    <property type="protein sequence ID" value="ASN66818.1"/>
    <property type="molecule type" value="Genomic_DNA"/>
</dbReference>
<dbReference type="InterPro" id="IPR036396">
    <property type="entry name" value="Cyt_P450_sf"/>
</dbReference>
<sequence length="532" mass="59646">MVFSPLALLGCFLVILVVQLALTLRKSRSHQTLSRIPSPKTSLPIFGDALIFLFSTSSPSVLLAQFARSLGPLCQISIFGEPLVLVCDRVGIERVLADKEWKASFDRGSFFMGVFRGVLGQGSMLCQNSDSTFTAHKKMLVPSFTASSLDKHAMPIMHTSIDRLFKLWSSIPDAEAGNDKGGPLMDAERSISLLTKEIMLRFIFGADLGVLEKSDGNAQQAHQVVSWIEVVFDTLNPIPIITPFKRTFNIRYHYARFRLFRWMGQQIDQCMAEDESVPMVVDGMAAPWSVMKECLRRNQTNGLSTNEVRDELFTLLLAGDDTVASQLCWILNHLIFNPDTQRRIREELEMLPSQPELSYAEIMGLSQSLPVLSSFVSESLRLAGTIPLTSREAIRDTFLLSTTDSAEAIQYPIKKGTSIVLLLDATGKGAEVEAGKTFNLDRWLDPESGEYDASRVGSHPFSLGTRACFGIRFAQLFLRLFVARLVQEYDLFSPSMAEKSEQQQRGQEIQVREVISRRPLETKVRLRQMRDT</sequence>
<keyword evidence="11" id="KW-0812">Transmembrane</keyword>
<evidence type="ECO:0000256" key="3">
    <source>
        <dbReference type="ARBA" id="ARBA00010617"/>
    </source>
</evidence>
<evidence type="ECO:0000256" key="4">
    <source>
        <dbReference type="ARBA" id="ARBA00022617"/>
    </source>
</evidence>
<evidence type="ECO:0000256" key="10">
    <source>
        <dbReference type="RuleBase" id="RU000461"/>
    </source>
</evidence>
<dbReference type="PANTHER" id="PTHR24305:SF166">
    <property type="entry name" value="CYTOCHROME P450 12A4, MITOCHONDRIAL-RELATED"/>
    <property type="match status" value="1"/>
</dbReference>
<evidence type="ECO:0000256" key="7">
    <source>
        <dbReference type="ARBA" id="ARBA00023004"/>
    </source>
</evidence>
<keyword evidence="6 10" id="KW-0560">Oxidoreductase</keyword>
<dbReference type="InterPro" id="IPR017972">
    <property type="entry name" value="Cyt_P450_CS"/>
</dbReference>
<dbReference type="GO" id="GO:0020037">
    <property type="term" value="F:heme binding"/>
    <property type="evidence" value="ECO:0007669"/>
    <property type="project" value="InterPro"/>
</dbReference>
<dbReference type="PRINTS" id="PR00463">
    <property type="entry name" value="EP450I"/>
</dbReference>
<dbReference type="InterPro" id="IPR001128">
    <property type="entry name" value="Cyt_P450"/>
</dbReference>
<comment type="pathway">
    <text evidence="2">Secondary metabolite biosynthesis.</text>
</comment>
<name>A0A221SAH5_PHARH</name>
<evidence type="ECO:0000256" key="9">
    <source>
        <dbReference type="PIRSR" id="PIRSR602401-1"/>
    </source>
</evidence>